<evidence type="ECO:0000313" key="4">
    <source>
        <dbReference type="Proteomes" id="UP000182192"/>
    </source>
</evidence>
<dbReference type="EMBL" id="FOKQ01000028">
    <property type="protein sequence ID" value="SFC99341.1"/>
    <property type="molecule type" value="Genomic_DNA"/>
</dbReference>
<name>A0A1I1NNU7_RUMAL</name>
<dbReference type="RefSeq" id="WP_170844230.1">
    <property type="nucleotide sequence ID" value="NZ_FOAT01000001.1"/>
</dbReference>
<keyword evidence="1" id="KW-1133">Transmembrane helix</keyword>
<keyword evidence="1" id="KW-0472">Membrane</keyword>
<protein>
    <submittedName>
        <fullName evidence="3">Uncharacterized protein</fullName>
    </submittedName>
</protein>
<proteinExistence type="predicted"/>
<keyword evidence="1" id="KW-0812">Transmembrane</keyword>
<organism evidence="3 4">
    <name type="scientific">Ruminococcus albus</name>
    <dbReference type="NCBI Taxonomy" id="1264"/>
    <lineage>
        <taxon>Bacteria</taxon>
        <taxon>Bacillati</taxon>
        <taxon>Bacillota</taxon>
        <taxon>Clostridia</taxon>
        <taxon>Eubacteriales</taxon>
        <taxon>Oscillospiraceae</taxon>
        <taxon>Ruminococcus</taxon>
    </lineage>
</organism>
<reference evidence="4 5" key="1">
    <citation type="submission" date="2016-10" db="EMBL/GenBank/DDBJ databases">
        <authorList>
            <person name="de Groot N.N."/>
        </authorList>
    </citation>
    <scope>NUCLEOTIDE SEQUENCE [LARGE SCALE GENOMIC DNA]</scope>
    <source>
        <strain evidence="3 4">AR67</strain>
        <strain evidence="2 5">KH2T6</strain>
    </source>
</reference>
<accession>A0A1I1NNU7</accession>
<evidence type="ECO:0000313" key="5">
    <source>
        <dbReference type="Proteomes" id="UP000186015"/>
    </source>
</evidence>
<dbReference type="AlphaFoldDB" id="A0A1I1NNU7"/>
<evidence type="ECO:0000313" key="3">
    <source>
        <dbReference type="EMBL" id="SFC99341.1"/>
    </source>
</evidence>
<evidence type="ECO:0000256" key="1">
    <source>
        <dbReference type="SAM" id="Phobius"/>
    </source>
</evidence>
<dbReference type="Proteomes" id="UP000182192">
    <property type="component" value="Unassembled WGS sequence"/>
</dbReference>
<evidence type="ECO:0000313" key="2">
    <source>
        <dbReference type="EMBL" id="SEK28400.1"/>
    </source>
</evidence>
<dbReference type="EMBL" id="FOAT01000001">
    <property type="protein sequence ID" value="SEK28400.1"/>
    <property type="molecule type" value="Genomic_DNA"/>
</dbReference>
<dbReference type="Proteomes" id="UP000186015">
    <property type="component" value="Unassembled WGS sequence"/>
</dbReference>
<gene>
    <name evidence="3" type="ORF">SAMN02910406_02831</name>
    <name evidence="2" type="ORF">SAMN05216469_101368</name>
</gene>
<feature type="transmembrane region" description="Helical" evidence="1">
    <location>
        <begin position="12"/>
        <end position="33"/>
    </location>
</feature>
<sequence>MEKKRSEKKSFWCLMSALLLVVGSTAYIVYRYFEEKEHYEKWKDYEECGI</sequence>